<organism evidence="1 2">
    <name type="scientific">Cohnella terricola</name>
    <dbReference type="NCBI Taxonomy" id="1289167"/>
    <lineage>
        <taxon>Bacteria</taxon>
        <taxon>Bacillati</taxon>
        <taxon>Bacillota</taxon>
        <taxon>Bacilli</taxon>
        <taxon>Bacillales</taxon>
        <taxon>Paenibacillaceae</taxon>
        <taxon>Cohnella</taxon>
    </lineage>
</organism>
<sequence>MGYSNGGTDMVVVGIFDQESEVLEAMRSLREAGAAQEEIRVVVGNREGARILASSPQVNLEELYEIQETRQREEDNNFFVGSAPVAFAFSPGNTTMGNGMPGAIVAGNVFFGDGAGSEKLLKDIGIPAGCTDLCAKAVENGQYLLVADTVSEIDVQSMLAKAGAIHVN</sequence>
<protein>
    <submittedName>
        <fullName evidence="1">Uncharacterized protein</fullName>
    </submittedName>
</protein>
<gene>
    <name evidence="1" type="ORF">FPZ45_23510</name>
</gene>
<evidence type="ECO:0000313" key="2">
    <source>
        <dbReference type="Proteomes" id="UP000316330"/>
    </source>
</evidence>
<dbReference type="EMBL" id="VNJJ01000022">
    <property type="protein sequence ID" value="TVX95495.1"/>
    <property type="molecule type" value="Genomic_DNA"/>
</dbReference>
<accession>A0A559J6I1</accession>
<name>A0A559J6I1_9BACL</name>
<proteinExistence type="predicted"/>
<keyword evidence="2" id="KW-1185">Reference proteome</keyword>
<dbReference type="Proteomes" id="UP000316330">
    <property type="component" value="Unassembled WGS sequence"/>
</dbReference>
<evidence type="ECO:0000313" key="1">
    <source>
        <dbReference type="EMBL" id="TVX95495.1"/>
    </source>
</evidence>
<comment type="caution">
    <text evidence="1">The sequence shown here is derived from an EMBL/GenBank/DDBJ whole genome shotgun (WGS) entry which is preliminary data.</text>
</comment>
<dbReference type="AlphaFoldDB" id="A0A559J6I1"/>
<reference evidence="1 2" key="1">
    <citation type="submission" date="2019-07" db="EMBL/GenBank/DDBJ databases">
        <authorList>
            <person name="Kim J."/>
        </authorList>
    </citation>
    <scope>NUCLEOTIDE SEQUENCE [LARGE SCALE GENOMIC DNA]</scope>
    <source>
        <strain evidence="1 2">G13</strain>
    </source>
</reference>
<dbReference type="OrthoDB" id="2680195at2"/>
<dbReference type="RefSeq" id="WP_144707095.1">
    <property type="nucleotide sequence ID" value="NZ_VNJJ01000022.1"/>
</dbReference>